<dbReference type="PANTHER" id="PTHR15052">
    <property type="entry name" value="RNA POLYMERASE III TRANSCRIPTION INITIATION FACTOR COMPLEX SUBUNIT"/>
    <property type="match status" value="1"/>
</dbReference>
<dbReference type="PRINTS" id="PR00929">
    <property type="entry name" value="ATHOOK"/>
</dbReference>
<dbReference type="InterPro" id="IPR001680">
    <property type="entry name" value="WD40_rpt"/>
</dbReference>
<dbReference type="STRING" id="106549.A0A540N008"/>
<dbReference type="Gene3D" id="2.130.10.10">
    <property type="entry name" value="YVTN repeat-like/Quinoprotein amine dehydrogenase"/>
    <property type="match status" value="1"/>
</dbReference>
<dbReference type="GO" id="GO:0005634">
    <property type="term" value="C:nucleus"/>
    <property type="evidence" value="ECO:0007669"/>
    <property type="project" value="UniProtKB-SubCell"/>
</dbReference>
<feature type="compositionally biased region" description="Basic and acidic residues" evidence="4">
    <location>
        <begin position="429"/>
        <end position="441"/>
    </location>
</feature>
<dbReference type="GO" id="GO:0006383">
    <property type="term" value="P:transcription by RNA polymerase III"/>
    <property type="evidence" value="ECO:0007669"/>
    <property type="project" value="TreeGrafter"/>
</dbReference>
<comment type="subcellular location">
    <subcellularLocation>
        <location evidence="1">Nucleus</location>
    </subcellularLocation>
</comment>
<feature type="region of interest" description="Disordered" evidence="4">
    <location>
        <begin position="1"/>
        <end position="68"/>
    </location>
</feature>
<dbReference type="InterPro" id="IPR017956">
    <property type="entry name" value="AT_hook_DNA-bd_motif"/>
</dbReference>
<feature type="compositionally biased region" description="Basic and acidic residues" evidence="4">
    <location>
        <begin position="462"/>
        <end position="474"/>
    </location>
</feature>
<feature type="region of interest" description="Disordered" evidence="4">
    <location>
        <begin position="870"/>
        <end position="949"/>
    </location>
</feature>
<organism evidence="5 6">
    <name type="scientific">Malus baccata</name>
    <name type="common">Siberian crab apple</name>
    <name type="synonym">Pyrus baccata</name>
    <dbReference type="NCBI Taxonomy" id="106549"/>
    <lineage>
        <taxon>Eukaryota</taxon>
        <taxon>Viridiplantae</taxon>
        <taxon>Streptophyta</taxon>
        <taxon>Embryophyta</taxon>
        <taxon>Tracheophyta</taxon>
        <taxon>Spermatophyta</taxon>
        <taxon>Magnoliopsida</taxon>
        <taxon>eudicotyledons</taxon>
        <taxon>Gunneridae</taxon>
        <taxon>Pentapetalae</taxon>
        <taxon>rosids</taxon>
        <taxon>fabids</taxon>
        <taxon>Rosales</taxon>
        <taxon>Rosaceae</taxon>
        <taxon>Amygdaloideae</taxon>
        <taxon>Maleae</taxon>
        <taxon>Malus</taxon>
    </lineage>
</organism>
<sequence length="1003" mass="111091">MEEEVEVEPPLAVLLAPKRGKTTKTKRKTQAATTSTDQNPDPDPEPVRIDPEPVRSRREFELSRRQFESGKKARGMGLGLVFPCSTTGWSITSELWTPLPSSAARRRRIAASKTARFNAYLPQEWADFKYGSRDVRFACGVGSPEEKDVVGGINLRQFSSATVPKNEALSGDAPSPELSQDFVMYVGGPVWALDWCPRVHQSSDNHPKCEFIAVAAHPPGSSYHKLGEPLTGRGAIQIWCLLNVGVNKEDIHSVVEKPKQGSKNNGARQEKSTEPKKPLGRPRKKPIEEKSTEPKRPRGRRRKKPIEESADKEATEEKSTRPKRPRGRPKKYATEDYVDNLDESNNYVEVPAIEYPEGSLELPSMDCAPENTHVHAVQEDHGKKRKSYKHVGSASDPARKSHARRRKLNSIESARSDNSDTCPPLSNQDGEKRSFVSDHHTQQNSGQVPRNSYACPPLLNQDGEKGPLVSDHHTLQNSGQDPQTSKDVQNNGYSEIGSTRCSVPTDVALPRIALCLAHHGKVAWDVKWHPLNERDSKSKHRIGYLAVLSGNGSLEVWDVPLPHVIEVIYSSSCGEGTDPRFVKLAPVFRCSMLKCGGEKSIPLTMEWSPSPPHDYLLVGCHDGTLQFSTCCSADTRPLLCFRADTNPIRALAWAPAESNSEGVNLIATAGHGGLKFWDLCDPFRPLWDLDHLPRFIYSLNWLPDPRCVILSFDDGTTKAINLVKAASDDPVTGRVGTKQPGLHNLSCLPFAIWSVHASQLTGMVAYCGADGTVLRFQLTTKSLEKDPRRNRASHFLSVSLTMEESAITINTPVSNFPFPLKVVRNNAKSKKVKTTNDKTAKDNTLEDQSLALCFGDEPCIESDAGGKLASLKSRKTQKSKSSMKTSDDDRAMVCIDEEPTNTQEQETGVASLESKKAKKSKSSKKRPGDDQVSVCMDEEPTNREEETVKEPEVFPDKIVAMHRVRWNTNKGSERWLCYGGAAGIVRCQEIVLSDVEKAWTAKR</sequence>
<keyword evidence="6" id="KW-1185">Reference proteome</keyword>
<feature type="compositionally biased region" description="Polar residues" evidence="4">
    <location>
        <begin position="475"/>
        <end position="493"/>
    </location>
</feature>
<gene>
    <name evidence="5" type="ORF">C1H46_010139</name>
</gene>
<feature type="compositionally biased region" description="Basic and acidic residues" evidence="4">
    <location>
        <begin position="305"/>
        <end position="320"/>
    </location>
</feature>
<dbReference type="EMBL" id="VIEB01000142">
    <property type="protein sequence ID" value="TQE04354.1"/>
    <property type="molecule type" value="Genomic_DNA"/>
</dbReference>
<feature type="compositionally biased region" description="Basic and acidic residues" evidence="4">
    <location>
        <begin position="372"/>
        <end position="382"/>
    </location>
</feature>
<feature type="compositionally biased region" description="Low complexity" evidence="4">
    <location>
        <begin position="8"/>
        <end position="17"/>
    </location>
</feature>
<feature type="compositionally biased region" description="Polar residues" evidence="4">
    <location>
        <begin position="419"/>
        <end position="428"/>
    </location>
</feature>
<dbReference type="InterPro" id="IPR015943">
    <property type="entry name" value="WD40/YVTN_repeat-like_dom_sf"/>
</dbReference>
<proteinExistence type="predicted"/>
<evidence type="ECO:0000256" key="2">
    <source>
        <dbReference type="ARBA" id="ARBA00023163"/>
    </source>
</evidence>
<comment type="caution">
    <text evidence="5">The sequence shown here is derived from an EMBL/GenBank/DDBJ whole genome shotgun (WGS) entry which is preliminary data.</text>
</comment>
<feature type="compositionally biased region" description="Basic and acidic residues" evidence="4">
    <location>
        <begin position="268"/>
        <end position="277"/>
    </location>
</feature>
<protein>
    <submittedName>
        <fullName evidence="5">Uncharacterized protein</fullName>
    </submittedName>
</protein>
<dbReference type="Proteomes" id="UP000315295">
    <property type="component" value="Unassembled WGS sequence"/>
</dbReference>
<feature type="compositionally biased region" description="Basic and acidic residues" evidence="4">
    <location>
        <begin position="285"/>
        <end position="296"/>
    </location>
</feature>
<dbReference type="SMART" id="SM00384">
    <property type="entry name" value="AT_hook"/>
    <property type="match status" value="2"/>
</dbReference>
<feature type="compositionally biased region" description="Basic and acidic residues" evidence="4">
    <location>
        <begin position="940"/>
        <end position="949"/>
    </location>
</feature>
<accession>A0A540N008</accession>
<evidence type="ECO:0000256" key="1">
    <source>
        <dbReference type="ARBA" id="ARBA00004123"/>
    </source>
</evidence>
<dbReference type="InterPro" id="IPR036322">
    <property type="entry name" value="WD40_repeat_dom_sf"/>
</dbReference>
<evidence type="ECO:0000313" key="6">
    <source>
        <dbReference type="Proteomes" id="UP000315295"/>
    </source>
</evidence>
<feature type="compositionally biased region" description="Basic residues" evidence="4">
    <location>
        <begin position="321"/>
        <end position="331"/>
    </location>
</feature>
<dbReference type="InterPro" id="IPR052416">
    <property type="entry name" value="GTF3C_component"/>
</dbReference>
<dbReference type="SUPFAM" id="SSF50978">
    <property type="entry name" value="WD40 repeat-like"/>
    <property type="match status" value="1"/>
</dbReference>
<feature type="compositionally biased region" description="Basic residues" evidence="4">
    <location>
        <begin position="916"/>
        <end position="925"/>
    </location>
</feature>
<dbReference type="GO" id="GO:0000127">
    <property type="term" value="C:transcription factor TFIIIC complex"/>
    <property type="evidence" value="ECO:0007669"/>
    <property type="project" value="TreeGrafter"/>
</dbReference>
<keyword evidence="2" id="KW-0804">Transcription</keyword>
<keyword evidence="3" id="KW-0539">Nucleus</keyword>
<dbReference type="PANTHER" id="PTHR15052:SF2">
    <property type="entry name" value="GENERAL TRANSCRIPTION FACTOR 3C POLYPEPTIDE 2"/>
    <property type="match status" value="1"/>
</dbReference>
<reference evidence="5 6" key="1">
    <citation type="journal article" date="2019" name="G3 (Bethesda)">
        <title>Sequencing of a Wild Apple (Malus baccata) Genome Unravels the Differences Between Cultivated and Wild Apple Species Regarding Disease Resistance and Cold Tolerance.</title>
        <authorList>
            <person name="Chen X."/>
        </authorList>
    </citation>
    <scope>NUCLEOTIDE SEQUENCE [LARGE SCALE GENOMIC DNA]</scope>
    <source>
        <strain evidence="6">cv. Shandingzi</strain>
        <tissue evidence="5">Leaves</tissue>
    </source>
</reference>
<feature type="compositionally biased region" description="Basic residues" evidence="4">
    <location>
        <begin position="18"/>
        <end position="29"/>
    </location>
</feature>
<feature type="compositionally biased region" description="Basic and acidic residues" evidence="4">
    <location>
        <begin position="45"/>
        <end position="68"/>
    </location>
</feature>
<dbReference type="SMART" id="SM00320">
    <property type="entry name" value="WD40"/>
    <property type="match status" value="5"/>
</dbReference>
<dbReference type="GO" id="GO:0003677">
    <property type="term" value="F:DNA binding"/>
    <property type="evidence" value="ECO:0007669"/>
    <property type="project" value="InterPro"/>
</dbReference>
<dbReference type="AlphaFoldDB" id="A0A540N008"/>
<evidence type="ECO:0000256" key="4">
    <source>
        <dbReference type="SAM" id="MobiDB-lite"/>
    </source>
</evidence>
<evidence type="ECO:0000256" key="3">
    <source>
        <dbReference type="ARBA" id="ARBA00023242"/>
    </source>
</evidence>
<feature type="region of interest" description="Disordered" evidence="4">
    <location>
        <begin position="361"/>
        <end position="493"/>
    </location>
</feature>
<feature type="region of interest" description="Disordered" evidence="4">
    <location>
        <begin position="254"/>
        <end position="338"/>
    </location>
</feature>
<name>A0A540N008_MALBA</name>
<evidence type="ECO:0000313" key="5">
    <source>
        <dbReference type="EMBL" id="TQE04354.1"/>
    </source>
</evidence>